<gene>
    <name evidence="2" type="ORF">Acr_10g0007050</name>
</gene>
<name>A0A7J0F9E4_9ERIC</name>
<sequence length="128" mass="13622">MPPQQARGHARSLTGVRGARGARGARGIREEGDGKNHQESVMGGRAGGNVGGRGGAPPTIFGGTEFMQGVFTAIEQVVRTTVQAVQVSARTADTRPTTAMKDFLQLRPPIFKGKPDPLMAEDWLEQEP</sequence>
<evidence type="ECO:0000256" key="1">
    <source>
        <dbReference type="SAM" id="MobiDB-lite"/>
    </source>
</evidence>
<evidence type="ECO:0000313" key="3">
    <source>
        <dbReference type="Proteomes" id="UP000585474"/>
    </source>
</evidence>
<evidence type="ECO:0000313" key="2">
    <source>
        <dbReference type="EMBL" id="GFY95320.1"/>
    </source>
</evidence>
<protein>
    <submittedName>
        <fullName evidence="2">Uncharacterized protein</fullName>
    </submittedName>
</protein>
<reference evidence="2 3" key="1">
    <citation type="submission" date="2019-07" db="EMBL/GenBank/DDBJ databases">
        <title>De Novo Assembly of kiwifruit Actinidia rufa.</title>
        <authorList>
            <person name="Sugita-Konishi S."/>
            <person name="Sato K."/>
            <person name="Mori E."/>
            <person name="Abe Y."/>
            <person name="Kisaki G."/>
            <person name="Hamano K."/>
            <person name="Suezawa K."/>
            <person name="Otani M."/>
            <person name="Fukuda T."/>
            <person name="Manabe T."/>
            <person name="Gomi K."/>
            <person name="Tabuchi M."/>
            <person name="Akimitsu K."/>
            <person name="Kataoka I."/>
        </authorList>
    </citation>
    <scope>NUCLEOTIDE SEQUENCE [LARGE SCALE GENOMIC DNA]</scope>
    <source>
        <strain evidence="3">cv. Fuchu</strain>
    </source>
</reference>
<accession>A0A7J0F9E4</accession>
<feature type="compositionally biased region" description="Gly residues" evidence="1">
    <location>
        <begin position="44"/>
        <end position="55"/>
    </location>
</feature>
<organism evidence="2 3">
    <name type="scientific">Actinidia rufa</name>
    <dbReference type="NCBI Taxonomy" id="165716"/>
    <lineage>
        <taxon>Eukaryota</taxon>
        <taxon>Viridiplantae</taxon>
        <taxon>Streptophyta</taxon>
        <taxon>Embryophyta</taxon>
        <taxon>Tracheophyta</taxon>
        <taxon>Spermatophyta</taxon>
        <taxon>Magnoliopsida</taxon>
        <taxon>eudicotyledons</taxon>
        <taxon>Gunneridae</taxon>
        <taxon>Pentapetalae</taxon>
        <taxon>asterids</taxon>
        <taxon>Ericales</taxon>
        <taxon>Actinidiaceae</taxon>
        <taxon>Actinidia</taxon>
    </lineage>
</organism>
<dbReference type="Proteomes" id="UP000585474">
    <property type="component" value="Unassembled WGS sequence"/>
</dbReference>
<proteinExistence type="predicted"/>
<dbReference type="AlphaFoldDB" id="A0A7J0F9E4"/>
<feature type="region of interest" description="Disordered" evidence="1">
    <location>
        <begin position="1"/>
        <end position="57"/>
    </location>
</feature>
<feature type="compositionally biased region" description="Basic and acidic residues" evidence="1">
    <location>
        <begin position="27"/>
        <end position="38"/>
    </location>
</feature>
<dbReference type="EMBL" id="BJWL01000010">
    <property type="protein sequence ID" value="GFY95320.1"/>
    <property type="molecule type" value="Genomic_DNA"/>
</dbReference>
<keyword evidence="3" id="KW-1185">Reference proteome</keyword>
<feature type="region of interest" description="Disordered" evidence="1">
    <location>
        <begin position="108"/>
        <end position="128"/>
    </location>
</feature>
<comment type="caution">
    <text evidence="2">The sequence shown here is derived from an EMBL/GenBank/DDBJ whole genome shotgun (WGS) entry which is preliminary data.</text>
</comment>